<dbReference type="EMBL" id="BAABKC010000021">
    <property type="protein sequence ID" value="GAA5049490.1"/>
    <property type="molecule type" value="Genomic_DNA"/>
</dbReference>
<keyword evidence="2" id="KW-1185">Reference proteome</keyword>
<proteinExistence type="predicted"/>
<dbReference type="RefSeq" id="WP_345667646.1">
    <property type="nucleotide sequence ID" value="NZ_BAABKC010000021.1"/>
</dbReference>
<dbReference type="Proteomes" id="UP001500124">
    <property type="component" value="Unassembled WGS sequence"/>
</dbReference>
<reference evidence="2" key="1">
    <citation type="journal article" date="2019" name="Int. J. Syst. Evol. Microbiol.">
        <title>The Global Catalogue of Microorganisms (GCM) 10K type strain sequencing project: providing services to taxonomists for standard genome sequencing and annotation.</title>
        <authorList>
            <consortium name="The Broad Institute Genomics Platform"/>
            <consortium name="The Broad Institute Genome Sequencing Center for Infectious Disease"/>
            <person name="Wu L."/>
            <person name="Ma J."/>
        </authorList>
    </citation>
    <scope>NUCLEOTIDE SEQUENCE [LARGE SCALE GENOMIC DNA]</scope>
    <source>
        <strain evidence="2">JCM 18410</strain>
    </source>
</reference>
<gene>
    <name evidence="1" type="ORF">GCM10023336_16540</name>
</gene>
<name>A0ABP9K3W8_9ACTN</name>
<accession>A0ABP9K3W8</accession>
<sequence>MPEAEPAGAGADGTDTFPAVCAHTHLFPGARCRVQGLSDPGAFAADPSPLDVDLRFSDGVLTAAQLRTGTPAGAVLVVPAYTTAAGTSVDGRTWRVRELLRAGDEVEIAVAGLLSP</sequence>
<evidence type="ECO:0000313" key="2">
    <source>
        <dbReference type="Proteomes" id="UP001500124"/>
    </source>
</evidence>
<comment type="caution">
    <text evidence="1">The sequence shown here is derived from an EMBL/GenBank/DDBJ whole genome shotgun (WGS) entry which is preliminary data.</text>
</comment>
<evidence type="ECO:0000313" key="1">
    <source>
        <dbReference type="EMBL" id="GAA5049490.1"/>
    </source>
</evidence>
<organism evidence="1 2">
    <name type="scientific">Streptomyces similanensis</name>
    <dbReference type="NCBI Taxonomy" id="1274988"/>
    <lineage>
        <taxon>Bacteria</taxon>
        <taxon>Bacillati</taxon>
        <taxon>Actinomycetota</taxon>
        <taxon>Actinomycetes</taxon>
        <taxon>Kitasatosporales</taxon>
        <taxon>Streptomycetaceae</taxon>
        <taxon>Streptomyces</taxon>
    </lineage>
</organism>
<protein>
    <submittedName>
        <fullName evidence="1">Uncharacterized protein</fullName>
    </submittedName>
</protein>